<proteinExistence type="predicted"/>
<name>A0A1P8MQD8_9RHOB</name>
<evidence type="ECO:0000313" key="2">
    <source>
        <dbReference type="EMBL" id="APX10286.1"/>
    </source>
</evidence>
<dbReference type="STRING" id="299262.BWR18_00150"/>
<dbReference type="InterPro" id="IPR012337">
    <property type="entry name" value="RNaseH-like_sf"/>
</dbReference>
<organism evidence="2 3">
    <name type="scientific">Tateyamaria omphalii</name>
    <dbReference type="NCBI Taxonomy" id="299262"/>
    <lineage>
        <taxon>Bacteria</taxon>
        <taxon>Pseudomonadati</taxon>
        <taxon>Pseudomonadota</taxon>
        <taxon>Alphaproteobacteria</taxon>
        <taxon>Rhodobacterales</taxon>
        <taxon>Roseobacteraceae</taxon>
        <taxon>Tateyamaria</taxon>
    </lineage>
</organism>
<keyword evidence="3" id="KW-1185">Reference proteome</keyword>
<dbReference type="KEGG" id="tom:BWR18_00150"/>
<feature type="region of interest" description="Disordered" evidence="1">
    <location>
        <begin position="677"/>
        <end position="719"/>
    </location>
</feature>
<dbReference type="EMBL" id="CP019312">
    <property type="protein sequence ID" value="APX10286.1"/>
    <property type="molecule type" value="Genomic_DNA"/>
</dbReference>
<dbReference type="RefSeq" id="WP_076626100.1">
    <property type="nucleotide sequence ID" value="NZ_CP019312.1"/>
</dbReference>
<protein>
    <recommendedName>
        <fullName evidence="4">Integrase catalytic domain-containing protein</fullName>
    </recommendedName>
</protein>
<sequence>MTYRPKYKVTDGSDLILDGHTWRVEVKDRDGYLVSGADGEQTTLGYQRVDRAIENNKCEVITPKEAENQRQLLEFTGGFGNIDQTPDIEQRNARARQALIMAMDRLEKEGQKLTHRYLDRVPVRKALYRSAIEISGDVSLFADVNIGPTRRSGDEPETVVPKGRTLAKLRELYIRFNRNPVVLINRHNKKGVHDPERACKLSEWQKSVVRYILGAFQSPSKIDLARLYRLACAKLQVPEEEAVRNVGHPSITTVRNWLAGVPSLAQQIGRNGLRHTKNTAGGGATEIRAFMFGERAAMDQAYLSIFVDTTGKIKAKIIKAEDASKAFEEGELIRIWLHVMIDVATRLPLGWIISETAHSDQSMALLRMATRDKSREVVKYKCRQEAAPPAGLLMTVADNGSATRNGPVYAAQMGMGTVAQLGRTHHSNDNTHIERLIGSIEWDVLRFEKGYVGGRPGALPGADPVADARLTPNDVMAVITRYLVDEYAHTEHRGTGMFKATPWEKFEQTIEDYGPIEPPSPEARRLYLGYKKTVSTTSEGVLFSHLPYNSHELLKFHDDTPKKVNVYLDPDFIDEVTVQPVRGKKIIKAELSMTALKDLTFEEAAKVMSDAAQGNPDRRRINDEMVRQARRDRVDLSGMLPDPNLPESYRTLAQLEKKAEALTHVGFEPDRSYSKAVAPGTITKRRKPKPFAIERTEAHKDRTDPGVSGRLKPITESKL</sequence>
<evidence type="ECO:0000256" key="1">
    <source>
        <dbReference type="SAM" id="MobiDB-lite"/>
    </source>
</evidence>
<dbReference type="InterPro" id="IPR036397">
    <property type="entry name" value="RNaseH_sf"/>
</dbReference>
<dbReference type="OrthoDB" id="5287589at2"/>
<dbReference type="SUPFAM" id="SSF53098">
    <property type="entry name" value="Ribonuclease H-like"/>
    <property type="match status" value="1"/>
</dbReference>
<dbReference type="GO" id="GO:0003676">
    <property type="term" value="F:nucleic acid binding"/>
    <property type="evidence" value="ECO:0007669"/>
    <property type="project" value="InterPro"/>
</dbReference>
<evidence type="ECO:0000313" key="3">
    <source>
        <dbReference type="Proteomes" id="UP000186336"/>
    </source>
</evidence>
<evidence type="ECO:0008006" key="4">
    <source>
        <dbReference type="Google" id="ProtNLM"/>
    </source>
</evidence>
<dbReference type="Gene3D" id="3.30.420.10">
    <property type="entry name" value="Ribonuclease H-like superfamily/Ribonuclease H"/>
    <property type="match status" value="1"/>
</dbReference>
<dbReference type="AlphaFoldDB" id="A0A1P8MQD8"/>
<accession>A0A1P8MQD8</accession>
<reference evidence="2 3" key="1">
    <citation type="submission" date="2017-01" db="EMBL/GenBank/DDBJ databases">
        <title>Complete genome of Tateyamaria omphalii DOK1-4 isolated from seawater in Dokdo.</title>
        <authorList>
            <person name="Kim J.H."/>
            <person name="Chi W.-J."/>
        </authorList>
    </citation>
    <scope>NUCLEOTIDE SEQUENCE [LARGE SCALE GENOMIC DNA]</scope>
    <source>
        <strain evidence="2 3">DOK1-4</strain>
    </source>
</reference>
<feature type="compositionally biased region" description="Basic and acidic residues" evidence="1">
    <location>
        <begin position="692"/>
        <end position="704"/>
    </location>
</feature>
<dbReference type="Proteomes" id="UP000186336">
    <property type="component" value="Chromosome"/>
</dbReference>
<gene>
    <name evidence="2" type="ORF">BWR18_00150</name>
</gene>